<evidence type="ECO:0000313" key="4">
    <source>
        <dbReference type="EMBL" id="TPN88665.1"/>
    </source>
</evidence>
<dbReference type="AlphaFoldDB" id="A0A504JJY6"/>
<dbReference type="GO" id="GO:0003677">
    <property type="term" value="F:DNA binding"/>
    <property type="evidence" value="ECO:0007669"/>
    <property type="project" value="InterPro"/>
</dbReference>
<dbReference type="SUPFAM" id="SSF52172">
    <property type="entry name" value="CheY-like"/>
    <property type="match status" value="1"/>
</dbReference>
<dbReference type="InterPro" id="IPR011006">
    <property type="entry name" value="CheY-like_superfamily"/>
</dbReference>
<comment type="caution">
    <text evidence="4">The sequence shown here is derived from an EMBL/GenBank/DDBJ whole genome shotgun (WGS) entry which is preliminary data.</text>
</comment>
<keyword evidence="1" id="KW-0597">Phosphoprotein</keyword>
<feature type="modified residue" description="4-aspartylphosphate" evidence="1">
    <location>
        <position position="54"/>
    </location>
</feature>
<dbReference type="RefSeq" id="WP_140588366.1">
    <property type="nucleotide sequence ID" value="NZ_VFWZ01000001.1"/>
</dbReference>
<dbReference type="PANTHER" id="PTHR37299">
    <property type="entry name" value="TRANSCRIPTIONAL REGULATOR-RELATED"/>
    <property type="match status" value="1"/>
</dbReference>
<proteinExistence type="predicted"/>
<dbReference type="PROSITE" id="PS50110">
    <property type="entry name" value="RESPONSE_REGULATORY"/>
    <property type="match status" value="1"/>
</dbReference>
<dbReference type="SMART" id="SM00850">
    <property type="entry name" value="LytTR"/>
    <property type="match status" value="1"/>
</dbReference>
<dbReference type="InterPro" id="IPR001789">
    <property type="entry name" value="Sig_transdc_resp-reg_receiver"/>
</dbReference>
<feature type="domain" description="Response regulatory" evidence="2">
    <location>
        <begin position="2"/>
        <end position="115"/>
    </location>
</feature>
<dbReference type="Pfam" id="PF00072">
    <property type="entry name" value="Response_reg"/>
    <property type="match status" value="1"/>
</dbReference>
<reference evidence="4 5" key="1">
    <citation type="submission" date="2019-06" db="EMBL/GenBank/DDBJ databases">
        <authorList>
            <person name="Meng X."/>
        </authorList>
    </citation>
    <scope>NUCLEOTIDE SEQUENCE [LARGE SCALE GENOMIC DNA]</scope>
    <source>
        <strain evidence="4 5">M625</strain>
    </source>
</reference>
<evidence type="ECO:0000259" key="2">
    <source>
        <dbReference type="PROSITE" id="PS50110"/>
    </source>
</evidence>
<name>A0A504JJY6_9FLAO</name>
<dbReference type="EMBL" id="VFWZ01000001">
    <property type="protein sequence ID" value="TPN88665.1"/>
    <property type="molecule type" value="Genomic_DNA"/>
</dbReference>
<dbReference type="Pfam" id="PF04397">
    <property type="entry name" value="LytTR"/>
    <property type="match status" value="1"/>
</dbReference>
<accession>A0A504JJY6</accession>
<evidence type="ECO:0000256" key="1">
    <source>
        <dbReference type="PROSITE-ProRule" id="PRU00169"/>
    </source>
</evidence>
<dbReference type="InterPro" id="IPR007492">
    <property type="entry name" value="LytTR_DNA-bd_dom"/>
</dbReference>
<dbReference type="Gene3D" id="3.40.50.2300">
    <property type="match status" value="1"/>
</dbReference>
<dbReference type="InterPro" id="IPR046947">
    <property type="entry name" value="LytR-like"/>
</dbReference>
<organism evidence="4 5">
    <name type="scientific">Aquimarina algicola</name>
    <dbReference type="NCBI Taxonomy" id="2589995"/>
    <lineage>
        <taxon>Bacteria</taxon>
        <taxon>Pseudomonadati</taxon>
        <taxon>Bacteroidota</taxon>
        <taxon>Flavobacteriia</taxon>
        <taxon>Flavobacteriales</taxon>
        <taxon>Flavobacteriaceae</taxon>
        <taxon>Aquimarina</taxon>
    </lineage>
</organism>
<dbReference type="Proteomes" id="UP000315540">
    <property type="component" value="Unassembled WGS sequence"/>
</dbReference>
<evidence type="ECO:0000259" key="3">
    <source>
        <dbReference type="PROSITE" id="PS50930"/>
    </source>
</evidence>
<dbReference type="Gene3D" id="2.40.50.1020">
    <property type="entry name" value="LytTr DNA-binding domain"/>
    <property type="match status" value="1"/>
</dbReference>
<sequence length="247" mass="28575">MRAIHIEDNQAARNNLFEIIEEFCPDVDYIGAATNVKEGIQLIHDSYPDLIFLDIEMPDGTGFDVLKKTPDINIQIIFVSSHEKYALRAIKCSALDYILKPIDPEDLQQAVHKAKSEFESHKTQKKVKTLLHNLSEVQKNQEKLVLKDKYGLQIVSITDIIHLEANGSYTKFFINDQDPILVSKGLKDYENILPPDQFFRCHQSHLINLDYLLRFDKREGDYLILKDKNKVPLATRKKERLLKIINT</sequence>
<dbReference type="SMART" id="SM00448">
    <property type="entry name" value="REC"/>
    <property type="match status" value="1"/>
</dbReference>
<dbReference type="PANTHER" id="PTHR37299:SF1">
    <property type="entry name" value="STAGE 0 SPORULATION PROTEIN A HOMOLOG"/>
    <property type="match status" value="1"/>
</dbReference>
<keyword evidence="5" id="KW-1185">Reference proteome</keyword>
<dbReference type="OrthoDB" id="2168082at2"/>
<dbReference type="GO" id="GO:0000156">
    <property type="term" value="F:phosphorelay response regulator activity"/>
    <property type="evidence" value="ECO:0007669"/>
    <property type="project" value="InterPro"/>
</dbReference>
<dbReference type="PROSITE" id="PS50930">
    <property type="entry name" value="HTH_LYTTR"/>
    <property type="match status" value="1"/>
</dbReference>
<gene>
    <name evidence="4" type="ORF">FHK87_00185</name>
</gene>
<evidence type="ECO:0000313" key="5">
    <source>
        <dbReference type="Proteomes" id="UP000315540"/>
    </source>
</evidence>
<feature type="domain" description="HTH LytTR-type" evidence="3">
    <location>
        <begin position="144"/>
        <end position="247"/>
    </location>
</feature>
<protein>
    <submittedName>
        <fullName evidence="4">Response regulator transcription factor</fullName>
    </submittedName>
</protein>